<evidence type="ECO:0000313" key="2">
    <source>
        <dbReference type="Proteomes" id="UP000663720"/>
    </source>
</evidence>
<dbReference type="RefSeq" id="WP_207691426.1">
    <property type="nucleotide sequence ID" value="NZ_CP061799.1"/>
</dbReference>
<organism evidence="1 2">
    <name type="scientific">Desulfonema limicola</name>
    <dbReference type="NCBI Taxonomy" id="45656"/>
    <lineage>
        <taxon>Bacteria</taxon>
        <taxon>Pseudomonadati</taxon>
        <taxon>Thermodesulfobacteriota</taxon>
        <taxon>Desulfobacteria</taxon>
        <taxon>Desulfobacterales</taxon>
        <taxon>Desulfococcaceae</taxon>
        <taxon>Desulfonema</taxon>
    </lineage>
</organism>
<dbReference type="Proteomes" id="UP000663720">
    <property type="component" value="Chromosome"/>
</dbReference>
<keyword evidence="2" id="KW-1185">Reference proteome</keyword>
<evidence type="ECO:0000313" key="1">
    <source>
        <dbReference type="EMBL" id="QTA79705.1"/>
    </source>
</evidence>
<sequence length="176" mass="19902">MTSSSKAEGIENLVTDIFNFAIAREDLKEQLKIISENSNANLVAVEYEIQLLKILSAGWSISFFMGQDPDKTLIAKTFWNSIQEFAKNISDMTSTTTGKDIDYFNILKERVDIYVNALSYFSDVQDPSAVIGPTFAKLCGCEEDIYTINAGKNIFNHCLKNVKAFLENDRLERKFI</sequence>
<dbReference type="KEGG" id="dli:dnl_19810"/>
<reference evidence="1" key="1">
    <citation type="journal article" date="2021" name="Microb. Physiol.">
        <title>Proteogenomic Insights into the Physiology of Marine, Sulfate-Reducing, Filamentous Desulfonema limicola and Desulfonema magnum.</title>
        <authorList>
            <person name="Schnaars V."/>
            <person name="Wohlbrand L."/>
            <person name="Scheve S."/>
            <person name="Hinrichs C."/>
            <person name="Reinhardt R."/>
            <person name="Rabus R."/>
        </authorList>
    </citation>
    <scope>NUCLEOTIDE SEQUENCE</scope>
    <source>
        <strain evidence="1">5ac10</strain>
    </source>
</reference>
<gene>
    <name evidence="1" type="ORF">dnl_19810</name>
</gene>
<protein>
    <submittedName>
        <fullName evidence="1">Uncharacterized protein</fullName>
    </submittedName>
</protein>
<name>A0A975B6H1_9BACT</name>
<dbReference type="AlphaFoldDB" id="A0A975B6H1"/>
<accession>A0A975B6H1</accession>
<proteinExistence type="predicted"/>
<dbReference type="EMBL" id="CP061799">
    <property type="protein sequence ID" value="QTA79705.1"/>
    <property type="molecule type" value="Genomic_DNA"/>
</dbReference>